<keyword evidence="2" id="KW-1185">Reference proteome</keyword>
<proteinExistence type="predicted"/>
<sequence length="1607" mass="181559">MVVGFNIERLRAGTPAEQSTVLKAALTENPETSRSQLTDILISHVKEGSISPSVIQIWLGVARSPVVAVDVTQKCRGTLAWQYGVKSLFKYICNEATFKPTWNSIGGAQGLVSLMAELSLKDIRALCTAIQKTANSALDNSALRAERQEHMSELLQLLCSKDNNPDQRPLRSVYARIAPACTPVVAQEWATKIEHREVEDATGVAIRGLREAHWDVFRQTAFEKAFSDNQRLDLKPLKPFCDRDFDFLLTVVQKLSELDSLRGFPSYEFLTFVAPFARRASRLKQHLAQFWTLINECLRKHDSLRVQVLPHRAMGRRPAGLISPALMAWRHDSNNGYGDDHLATLIGFIDKIRCTPNDLAELISVVSPSMRYPLARLFFKHGVAYQFDLGPPSHTESAMLSNVKLPGALLENLPGVEALTLFERSLEANPDLDFIDGYSSNQGSLMSHYLDQELNTPDVYIIRALLIRQAQGNDMVLPNDPSAVLENLRVEELERRRREAMRGQDSAKRGFYAQSALALSIALGDVKLMTETLIWCRRFLKDSLAARQIFNHTWCSASQTRDLVAALGTSHANTEDVLAAIYQANEFLLSFLETASLAVQEPSFEPHIWHQPTAMITRATSDRLARINGLQDTLQLSDDEVYDAVLKPTLDLIIAAESQILKPENERLYPSQRSTDVHVPSSTLWKTRQPTLRFLDAVAKARDDMWLKARVEQNPAVFTLQKPWPRGLTLESLAGDSLDWNLLLVPYVEQRAEAVIFCDPKFLLAPFPEDEETQLAISEFLEDWSNALGLWTYQGKRTRNREDRVRRAWNYALDELSRDRMTREEAERFWKPVFEEAGIETYLLGIDQSMNDRLPAELPQQPDVPGQPEEWDPDPMLRGFSRKVSKKRVLSEVTCLDRMLQPPKRQRTEWRSDNILGEDFEIPIVPAAEPPKEFWQLLPSRRSSLAHSYVDAFIAAAVLSLNSTYGLESVLLKKPFPNASGWRFPAVYLEEDFLERTGKSHEGALKILTRLNKHVPPQLLETLASSILERIESEKSVAQAPYEVFTKVVKLLSRSNEPSIAVPLISRFVLDFPNASSWHRAVLNKGTLASLDHQATEDFFSSLCTSFAERLSYKSKKKPFLKITTIKMILELLGNTEYAGPSFSFDIIAKKLLRHANHVDVRVKALSSLLEVYKENPTPEALAVLRNYAVPMAASLNERLKPLTEEDWEAIENSDAKLPEVTVRSEETPVVDLLQGHRHSPQFEEIGDLAYEAQRLSITENARWIRLFLKRNGLTLTSESLDVLCSIPKFPWSISNTFRCSSDTKVTRDLFQAVARHHLFCLHLPQDIVTINEVIKKTPNFSLSNSFVRWLELTEPPKHFLDKTQTWAVSALGHFGSHDDLMTDIPVTTLADLEEYLIEISKAYIAKADLRSFDSIINSLPIELNHKTCGIATEKGGGKVLSYLTEYVDSLRTPEWQSNPSRQPEVLPASFPLHLRSIVYGRDSPLETLPLFIDRVVAIISSILDSGKPYHPDYSLLERKACTNLAHVYVSGARLLGSLDNFPDPGNPTLLERLRVQMAREVLKSSSNSHALKDNEEAQKLVKGWKESSVEEFRALNRNLGGFSLWD</sequence>
<gene>
    <name evidence="1" type="ORF">CSOL1703_00003451</name>
</gene>
<reference evidence="2" key="1">
    <citation type="submission" date="2019-06" db="EMBL/GenBank/DDBJ databases">
        <authorList>
            <person name="Broberg M."/>
        </authorList>
    </citation>
    <scope>NUCLEOTIDE SEQUENCE [LARGE SCALE GENOMIC DNA]</scope>
</reference>
<dbReference type="EMBL" id="CABFOC020000002">
    <property type="protein sequence ID" value="CAH0039138.1"/>
    <property type="molecule type" value="Genomic_DNA"/>
</dbReference>
<dbReference type="Proteomes" id="UP000775872">
    <property type="component" value="Unassembled WGS sequence"/>
</dbReference>
<dbReference type="OrthoDB" id="2549237at2759"/>
<evidence type="ECO:0000313" key="1">
    <source>
        <dbReference type="EMBL" id="CAH0039138.1"/>
    </source>
</evidence>
<comment type="caution">
    <text evidence="1">The sequence shown here is derived from an EMBL/GenBank/DDBJ whole genome shotgun (WGS) entry which is preliminary data.</text>
</comment>
<accession>A0A9N9W0I0</accession>
<name>A0A9N9W0I0_9HYPO</name>
<reference evidence="1 2" key="2">
    <citation type="submission" date="2021-10" db="EMBL/GenBank/DDBJ databases">
        <authorList>
            <person name="Piombo E."/>
        </authorList>
    </citation>
    <scope>NUCLEOTIDE SEQUENCE [LARGE SCALE GENOMIC DNA]</scope>
</reference>
<evidence type="ECO:0000313" key="2">
    <source>
        <dbReference type="Proteomes" id="UP000775872"/>
    </source>
</evidence>
<protein>
    <submittedName>
        <fullName evidence="1">Uncharacterized protein</fullName>
    </submittedName>
</protein>
<organism evidence="1 2">
    <name type="scientific">Clonostachys solani</name>
    <dbReference type="NCBI Taxonomy" id="160281"/>
    <lineage>
        <taxon>Eukaryota</taxon>
        <taxon>Fungi</taxon>
        <taxon>Dikarya</taxon>
        <taxon>Ascomycota</taxon>
        <taxon>Pezizomycotina</taxon>
        <taxon>Sordariomycetes</taxon>
        <taxon>Hypocreomycetidae</taxon>
        <taxon>Hypocreales</taxon>
        <taxon>Bionectriaceae</taxon>
        <taxon>Clonostachys</taxon>
    </lineage>
</organism>